<proteinExistence type="predicted"/>
<evidence type="ECO:0000313" key="3">
    <source>
        <dbReference type="EMBL" id="RZT77394.1"/>
    </source>
</evidence>
<dbReference type="EMBL" id="SHKK01000001">
    <property type="protein sequence ID" value="RZT77394.1"/>
    <property type="molecule type" value="Genomic_DNA"/>
</dbReference>
<keyword evidence="2" id="KW-0732">Signal</keyword>
<keyword evidence="4" id="KW-1185">Reference proteome</keyword>
<dbReference type="RefSeq" id="WP_244236514.1">
    <property type="nucleotide sequence ID" value="NZ_SHKK01000001.1"/>
</dbReference>
<feature type="transmembrane region" description="Helical" evidence="1">
    <location>
        <begin position="347"/>
        <end position="368"/>
    </location>
</feature>
<evidence type="ECO:0008006" key="5">
    <source>
        <dbReference type="Google" id="ProtNLM"/>
    </source>
</evidence>
<feature type="signal peptide" evidence="2">
    <location>
        <begin position="1"/>
        <end position="40"/>
    </location>
</feature>
<keyword evidence="1" id="KW-0472">Membrane</keyword>
<evidence type="ECO:0000313" key="4">
    <source>
        <dbReference type="Proteomes" id="UP000293781"/>
    </source>
</evidence>
<comment type="caution">
    <text evidence="3">The sequence shown here is derived from an EMBL/GenBank/DDBJ whole genome shotgun (WGS) entry which is preliminary data.</text>
</comment>
<feature type="chain" id="PRO_5038743599" description="WD40 repeat protein" evidence="2">
    <location>
        <begin position="41"/>
        <end position="374"/>
    </location>
</feature>
<dbReference type="Proteomes" id="UP000293781">
    <property type="component" value="Unassembled WGS sequence"/>
</dbReference>
<sequence length="374" mass="38968">MRVRGRLTGGRRARAAAVLAALLAGALPPAVVLVPGAATAGAATAGVAVGTPVCQVRDDRLRELSGMVATDDGYVVINDGADDEARRRIFFLDQRCAVVRTVSFPSRPRDTEDLAIGRDGTIWVADIGDNDRSRQTVGVWRLAPGAKQPVLHRMTYPDRPHDAEALLLDASGRPLIITKGGSGSVFLYAPTTALRPDATTPLAALGQVTVPMTTTSNPFSFLGRAVITGAASAPDGRRVALRSYADAFEYDVPDGDVVRALTTGTPRITPLPDEPQGESITYSRDGRSLLTVSESAGQPSNRPTILRYPATATGATAAPPTESVGPVAPTAARPAANEVGGAGGRNWPLAIGAGVLLVLLGLAGVLRWRHTARP</sequence>
<keyword evidence="1" id="KW-1133">Transmembrane helix</keyword>
<accession>A0A4Q7U9X6</accession>
<name>A0A4Q7U9X6_9ACTN</name>
<reference evidence="3 4" key="1">
    <citation type="submission" date="2019-02" db="EMBL/GenBank/DDBJ databases">
        <title>Sequencing the genomes of 1000 actinobacteria strains.</title>
        <authorList>
            <person name="Klenk H.-P."/>
        </authorList>
    </citation>
    <scope>NUCLEOTIDE SEQUENCE [LARGE SCALE GENOMIC DNA]</scope>
    <source>
        <strain evidence="3 4">DSM 45888</strain>
    </source>
</reference>
<dbReference type="AlphaFoldDB" id="A0A4Q7U9X6"/>
<evidence type="ECO:0000256" key="2">
    <source>
        <dbReference type="SAM" id="SignalP"/>
    </source>
</evidence>
<dbReference type="SUPFAM" id="SSF63829">
    <property type="entry name" value="Calcium-dependent phosphotriesterase"/>
    <property type="match status" value="1"/>
</dbReference>
<evidence type="ECO:0000256" key="1">
    <source>
        <dbReference type="SAM" id="Phobius"/>
    </source>
</evidence>
<dbReference type="Gene3D" id="2.120.10.30">
    <property type="entry name" value="TolB, C-terminal domain"/>
    <property type="match status" value="1"/>
</dbReference>
<dbReference type="InterPro" id="IPR011042">
    <property type="entry name" value="6-blade_b-propeller_TolB-like"/>
</dbReference>
<organism evidence="3 4">
    <name type="scientific">Micromonospora violae</name>
    <dbReference type="NCBI Taxonomy" id="1278207"/>
    <lineage>
        <taxon>Bacteria</taxon>
        <taxon>Bacillati</taxon>
        <taxon>Actinomycetota</taxon>
        <taxon>Actinomycetes</taxon>
        <taxon>Micromonosporales</taxon>
        <taxon>Micromonosporaceae</taxon>
        <taxon>Micromonospora</taxon>
    </lineage>
</organism>
<gene>
    <name evidence="3" type="ORF">EV382_0543</name>
</gene>
<keyword evidence="1" id="KW-0812">Transmembrane</keyword>
<protein>
    <recommendedName>
        <fullName evidence="5">WD40 repeat protein</fullName>
    </recommendedName>
</protein>